<evidence type="ECO:0000256" key="1">
    <source>
        <dbReference type="SAM" id="Phobius"/>
    </source>
</evidence>
<dbReference type="PANTHER" id="PTHR40278:SF1">
    <property type="entry name" value="DNA UTILIZATION PROTEIN HOFN"/>
    <property type="match status" value="1"/>
</dbReference>
<name>A0A4R3MXL9_9GAMM</name>
<keyword evidence="3" id="KW-1185">Reference proteome</keyword>
<dbReference type="Proteomes" id="UP000295414">
    <property type="component" value="Unassembled WGS sequence"/>
</dbReference>
<protein>
    <submittedName>
        <fullName evidence="2">General secretion pathway protein L</fullName>
    </submittedName>
</protein>
<keyword evidence="1" id="KW-0472">Membrane</keyword>
<keyword evidence="1" id="KW-0812">Transmembrane</keyword>
<evidence type="ECO:0000313" key="3">
    <source>
        <dbReference type="Proteomes" id="UP000295414"/>
    </source>
</evidence>
<dbReference type="Pfam" id="PF05137">
    <property type="entry name" value="PilN"/>
    <property type="match status" value="1"/>
</dbReference>
<evidence type="ECO:0000313" key="2">
    <source>
        <dbReference type="EMBL" id="TCT20537.1"/>
    </source>
</evidence>
<accession>A0A4R3MXL9</accession>
<gene>
    <name evidence="2" type="ORF">EDC34_11124</name>
</gene>
<feature type="transmembrane region" description="Helical" evidence="1">
    <location>
        <begin position="213"/>
        <end position="233"/>
    </location>
</feature>
<dbReference type="RefSeq" id="WP_114960994.1">
    <property type="nucleotide sequence ID" value="NZ_MSZW01000026.1"/>
</dbReference>
<reference evidence="2 3" key="1">
    <citation type="submission" date="2019-03" db="EMBL/GenBank/DDBJ databases">
        <title>Genomic Encyclopedia of Type Strains, Phase IV (KMG-IV): sequencing the most valuable type-strain genomes for metagenomic binning, comparative biology and taxonomic classification.</title>
        <authorList>
            <person name="Goeker M."/>
        </authorList>
    </citation>
    <scope>NUCLEOTIDE SEQUENCE [LARGE SCALE GENOMIC DNA]</scope>
    <source>
        <strain evidence="2 3">DSM 13605</strain>
    </source>
</reference>
<dbReference type="OrthoDB" id="5621075at2"/>
<dbReference type="InterPro" id="IPR052534">
    <property type="entry name" value="Extracell_DNA_Util/SecSys_Comp"/>
</dbReference>
<dbReference type="EMBL" id="SMAP01000011">
    <property type="protein sequence ID" value="TCT20537.1"/>
    <property type="molecule type" value="Genomic_DNA"/>
</dbReference>
<dbReference type="PANTHER" id="PTHR40278">
    <property type="entry name" value="DNA UTILIZATION PROTEIN HOFN"/>
    <property type="match status" value="1"/>
</dbReference>
<dbReference type="InterPro" id="IPR007813">
    <property type="entry name" value="PilN"/>
</dbReference>
<comment type="caution">
    <text evidence="2">The sequence shown here is derived from an EMBL/GenBank/DDBJ whole genome shotgun (WGS) entry which is preliminary data.</text>
</comment>
<proteinExistence type="predicted"/>
<organism evidence="2 3">
    <name type="scientific">Thermomonas haemolytica</name>
    <dbReference type="NCBI Taxonomy" id="141949"/>
    <lineage>
        <taxon>Bacteria</taxon>
        <taxon>Pseudomonadati</taxon>
        <taxon>Pseudomonadota</taxon>
        <taxon>Gammaproteobacteria</taxon>
        <taxon>Lysobacterales</taxon>
        <taxon>Lysobacteraceae</taxon>
        <taxon>Thermomonas</taxon>
    </lineage>
</organism>
<keyword evidence="1" id="KW-1133">Transmembrane helix</keyword>
<sequence>MSAQAARVSAWTRSVHGWRGFLGWWRAGLMAWLPPRLRQALAGGDRLLLQVDGDGVRVQAATAGGVRELALLPLPLDGESDPLARLLREDVAEWPRWLLLPARLGLRRPLLLPAAARDRLREVLAFEIERQTPFAAGEALHDGRLLQVQPDGRLQVELVVLPRRDYQAALARLGGAAGSLAGLDLVDAAGTPLGVNLLPPAQRRRARDPWRGWNLALAGLALLALLFGMAQLLDNRRAAAAALQADMARREAQAHAVAAQRQHLLDAVEGGAWLRAQRNGRPSAVEVMDALAQRLPDGTYLEKLAIDGDQLTLIGLSNQAAALVGKLEGAPQWSAPALSGALQQDPRTRMDRFTLVAQLRRQVPPDAAPATPAGGAP</sequence>
<dbReference type="AlphaFoldDB" id="A0A4R3MXL9"/>